<sequence length="166" mass="18897">MKEYLVYNLLQIKMSAKVSLCTGACGMLMVNLMDWWNTNFNYVFVALLLVALDHLLGSVVHLRWLRDFSWKKNGAGLLIKLSMVVIGGVVFEALTHITKEQDFVYSYLKMTTRLIVCIYPGMSAMKNMSIITNGIFPPGSLINLFSSFQKDLDMEKLKKGNNKKEE</sequence>
<keyword evidence="1" id="KW-0472">Membrane</keyword>
<dbReference type="EMBL" id="LQNU01000041">
    <property type="protein sequence ID" value="KZE82901.1"/>
    <property type="molecule type" value="Genomic_DNA"/>
</dbReference>
<reference evidence="2 3" key="1">
    <citation type="submission" date="2016-01" db="EMBL/GenBank/DDBJ databases">
        <title>Whole genome sequencing of Myroides marinus L41.</title>
        <authorList>
            <person name="Hong K.W."/>
        </authorList>
    </citation>
    <scope>NUCLEOTIDE SEQUENCE [LARGE SCALE GENOMIC DNA]</scope>
    <source>
        <strain evidence="2 3">L41</strain>
    </source>
</reference>
<protein>
    <recommendedName>
        <fullName evidence="4">Holin</fullName>
    </recommendedName>
</protein>
<evidence type="ECO:0000256" key="1">
    <source>
        <dbReference type="SAM" id="Phobius"/>
    </source>
</evidence>
<evidence type="ECO:0008006" key="4">
    <source>
        <dbReference type="Google" id="ProtNLM"/>
    </source>
</evidence>
<feature type="transmembrane region" description="Helical" evidence="1">
    <location>
        <begin position="77"/>
        <end position="97"/>
    </location>
</feature>
<feature type="transmembrane region" description="Helical" evidence="1">
    <location>
        <begin position="42"/>
        <end position="65"/>
    </location>
</feature>
<proteinExistence type="predicted"/>
<accession>A0A164A315</accession>
<keyword evidence="3" id="KW-1185">Reference proteome</keyword>
<dbReference type="OrthoDB" id="1251922at2"/>
<name>A0A164A315_9FLAO</name>
<gene>
    <name evidence="2" type="ORF">AV926_04955</name>
</gene>
<comment type="caution">
    <text evidence="2">The sequence shown here is derived from an EMBL/GenBank/DDBJ whole genome shotgun (WGS) entry which is preliminary data.</text>
</comment>
<evidence type="ECO:0000313" key="2">
    <source>
        <dbReference type="EMBL" id="KZE82901.1"/>
    </source>
</evidence>
<evidence type="ECO:0000313" key="3">
    <source>
        <dbReference type="Proteomes" id="UP000076630"/>
    </source>
</evidence>
<organism evidence="2 3">
    <name type="scientific">Myroides marinus</name>
    <dbReference type="NCBI Taxonomy" id="703342"/>
    <lineage>
        <taxon>Bacteria</taxon>
        <taxon>Pseudomonadati</taxon>
        <taxon>Bacteroidota</taxon>
        <taxon>Flavobacteriia</taxon>
        <taxon>Flavobacteriales</taxon>
        <taxon>Flavobacteriaceae</taxon>
        <taxon>Myroides</taxon>
    </lineage>
</organism>
<keyword evidence="1" id="KW-1133">Transmembrane helix</keyword>
<keyword evidence="1" id="KW-0812">Transmembrane</keyword>
<dbReference type="AlphaFoldDB" id="A0A164A315"/>
<dbReference type="Proteomes" id="UP000076630">
    <property type="component" value="Unassembled WGS sequence"/>
</dbReference>